<dbReference type="Proteomes" id="UP000291124">
    <property type="component" value="Chromosome"/>
</dbReference>
<dbReference type="PANTHER" id="PTHR12143:SF43">
    <property type="entry name" value="PUTATIVE-RELATED"/>
    <property type="match status" value="1"/>
</dbReference>
<name>A0A4P6Y9X2_9FLAO</name>
<evidence type="ECO:0000313" key="6">
    <source>
        <dbReference type="EMBL" id="QBN17425.1"/>
    </source>
</evidence>
<dbReference type="InterPro" id="IPR050883">
    <property type="entry name" value="PNGase"/>
</dbReference>
<protein>
    <submittedName>
        <fullName evidence="6">Glycoside hydrolase family 92 protein</fullName>
    </submittedName>
</protein>
<evidence type="ECO:0000256" key="3">
    <source>
        <dbReference type="ARBA" id="ARBA00022837"/>
    </source>
</evidence>
<dbReference type="NCBIfam" id="TIGR01180">
    <property type="entry name" value="aman2_put"/>
    <property type="match status" value="1"/>
</dbReference>
<dbReference type="FunFam" id="3.30.2080.10:FF:000001">
    <property type="entry name" value="Alpha-1,2-mannosidase subfamily"/>
    <property type="match status" value="1"/>
</dbReference>
<accession>A0A4P6Y9X2</accession>
<dbReference type="GO" id="GO:0005975">
    <property type="term" value="P:carbohydrate metabolic process"/>
    <property type="evidence" value="ECO:0007669"/>
    <property type="project" value="InterPro"/>
</dbReference>
<proteinExistence type="predicted"/>
<feature type="domain" description="Glycosyl hydrolase family 92 N-terminal" evidence="5">
    <location>
        <begin position="32"/>
        <end position="224"/>
    </location>
</feature>
<dbReference type="EMBL" id="CP037933">
    <property type="protein sequence ID" value="QBN17425.1"/>
    <property type="molecule type" value="Genomic_DNA"/>
</dbReference>
<evidence type="ECO:0000256" key="1">
    <source>
        <dbReference type="ARBA" id="ARBA00001913"/>
    </source>
</evidence>
<dbReference type="PANTHER" id="PTHR12143">
    <property type="entry name" value="PEPTIDE N-GLYCANASE PNGASE -RELATED"/>
    <property type="match status" value="1"/>
</dbReference>
<dbReference type="KEGG" id="fnk:E1750_00960"/>
<evidence type="ECO:0000259" key="5">
    <source>
        <dbReference type="Pfam" id="PF17678"/>
    </source>
</evidence>
<dbReference type="RefSeq" id="WP_133274956.1">
    <property type="nucleotide sequence ID" value="NZ_CP037933.1"/>
</dbReference>
<dbReference type="OrthoDB" id="9804511at2"/>
<dbReference type="Gene3D" id="1.20.1610.10">
    <property type="entry name" value="alpha-1,2-mannosidases domains"/>
    <property type="match status" value="1"/>
</dbReference>
<gene>
    <name evidence="6" type="ORF">E1750_00960</name>
</gene>
<comment type="cofactor">
    <cofactor evidence="1">
        <name>Ca(2+)</name>
        <dbReference type="ChEBI" id="CHEBI:29108"/>
    </cofactor>
</comment>
<evidence type="ECO:0000256" key="2">
    <source>
        <dbReference type="ARBA" id="ARBA00011245"/>
    </source>
</evidence>
<keyword evidence="6" id="KW-0378">Hydrolase</keyword>
<dbReference type="Pfam" id="PF17678">
    <property type="entry name" value="Glyco_hydro_92N"/>
    <property type="match status" value="1"/>
</dbReference>
<keyword evidence="3" id="KW-0106">Calcium</keyword>
<comment type="subunit">
    <text evidence="2">Monomer.</text>
</comment>
<dbReference type="GO" id="GO:0006516">
    <property type="term" value="P:glycoprotein catabolic process"/>
    <property type="evidence" value="ECO:0007669"/>
    <property type="project" value="TreeGrafter"/>
</dbReference>
<keyword evidence="7" id="KW-1185">Reference proteome</keyword>
<dbReference type="GO" id="GO:0000224">
    <property type="term" value="F:peptide-N4-(N-acetyl-beta-glucosaminyl)asparagine amidase activity"/>
    <property type="evidence" value="ECO:0007669"/>
    <property type="project" value="TreeGrafter"/>
</dbReference>
<evidence type="ECO:0000313" key="7">
    <source>
        <dbReference type="Proteomes" id="UP000291124"/>
    </source>
</evidence>
<organism evidence="6 7">
    <name type="scientific">Flavobacterium nackdongense</name>
    <dbReference type="NCBI Taxonomy" id="2547394"/>
    <lineage>
        <taxon>Bacteria</taxon>
        <taxon>Pseudomonadati</taxon>
        <taxon>Bacteroidota</taxon>
        <taxon>Flavobacteriia</taxon>
        <taxon>Flavobacteriales</taxon>
        <taxon>Flavobacteriaceae</taxon>
        <taxon>Flavobacterium</taxon>
    </lineage>
</organism>
<dbReference type="InterPro" id="IPR008928">
    <property type="entry name" value="6-hairpin_glycosidase_sf"/>
</dbReference>
<dbReference type="InterPro" id="IPR014718">
    <property type="entry name" value="GH-type_carb-bd"/>
</dbReference>
<dbReference type="AlphaFoldDB" id="A0A4P6Y9X2"/>
<dbReference type="GO" id="GO:0005829">
    <property type="term" value="C:cytosol"/>
    <property type="evidence" value="ECO:0007669"/>
    <property type="project" value="TreeGrafter"/>
</dbReference>
<dbReference type="InterPro" id="IPR041371">
    <property type="entry name" value="GH92_N"/>
</dbReference>
<dbReference type="Gene3D" id="3.30.2080.10">
    <property type="entry name" value="GH92 mannosidase domain"/>
    <property type="match status" value="1"/>
</dbReference>
<reference evidence="7" key="1">
    <citation type="submission" date="2019-03" db="EMBL/GenBank/DDBJ databases">
        <title>Flavobacterium sp.</title>
        <authorList>
            <person name="Kim H."/>
        </authorList>
    </citation>
    <scope>NUCLEOTIDE SEQUENCE [LARGE SCALE GENOMIC DNA]</scope>
    <source>
        <strain evidence="7">GS13</strain>
    </source>
</reference>
<dbReference type="Pfam" id="PF07971">
    <property type="entry name" value="Glyco_hydro_92"/>
    <property type="match status" value="1"/>
</dbReference>
<dbReference type="GO" id="GO:0030246">
    <property type="term" value="F:carbohydrate binding"/>
    <property type="evidence" value="ECO:0007669"/>
    <property type="project" value="InterPro"/>
</dbReference>
<dbReference type="InterPro" id="IPR012939">
    <property type="entry name" value="Glyco_hydro_92"/>
</dbReference>
<sequence>MKYKILFVFFVFFGLFNSCKSEYQYDDALRFIDPQIGGVAPLLKPTKTRMHIPNAMVRVNPERKDYRDDQIRSFPLTAYNHRGDGIFNFLPVSGNLPLNKEPISAWDQELEQASPFYYSTWLEDFDITLEYAPGEKAGFYRFNYKNAKDKKVFLKDLNGTDWQLNAEGDLVGDLVFKEMKAYAYVKLDVPATLSQVKVSPQGVNTWLTWADASPQQINMKYGISYISLEQAKRNLSNEIPDWDFEKVKANARKQWQNLTNLIQVEGGTEANKRSFYTALYRSSERMVNISEEQKYYSSYDKKVHTDSKNFYVDDAIWDTFLAVHPLRTIFNPQMESDMISSYVRMFEQWGWMPQFPQVHGETVPMNGFHSTIMVLDAYRKGLKNIDYEKAYEGMKKNALQQTMVPWRSDVACELDQFYAEKGYFPALRPGEVETVPLVHPFEKRQAVAVTLAHSYDDWALAQMALELGKKEDYQYFLARATNYKNLYWKEKGFFMPKDKDGNWIDIDPKFDGGMGGRDYYDENNGWTYLWNVQQDIPGLQKLMGGKTVFKDRLDQLFREDLGRSNYELYAKFPDFTGIVGQFSMGNQPSFHIPYLYNFTDSPWKTQKKIRMLLNTWFKDNIFGMPGDEDGGATSAFVVFSAMGFYPITPGLPIYTIGSPWFTKSTLQLPEGKKFIISAPKCSETNKYIQSAKLNGKTLDGPWFTHNDIVKGGILELEMGAYPNKEWGSDPKSIPAIF</sequence>
<evidence type="ECO:0000259" key="4">
    <source>
        <dbReference type="Pfam" id="PF07971"/>
    </source>
</evidence>
<dbReference type="InterPro" id="IPR005887">
    <property type="entry name" value="GH92_a_mannosidase_put"/>
</dbReference>
<dbReference type="SUPFAM" id="SSF48208">
    <property type="entry name" value="Six-hairpin glycosidases"/>
    <property type="match status" value="1"/>
</dbReference>
<dbReference type="Gene3D" id="2.70.98.10">
    <property type="match status" value="1"/>
</dbReference>
<feature type="domain" description="Glycosyl hydrolase family 92" evidence="4">
    <location>
        <begin position="230"/>
        <end position="719"/>
    </location>
</feature>
<dbReference type="Gene3D" id="1.20.1050.60">
    <property type="entry name" value="alpha-1,2-mannosidase"/>
    <property type="match status" value="1"/>
</dbReference>